<dbReference type="EMBL" id="GBYB01008233">
    <property type="protein sequence ID" value="JAG78000.1"/>
    <property type="molecule type" value="Transcribed_RNA"/>
</dbReference>
<dbReference type="InterPro" id="IPR004127">
    <property type="entry name" value="Prefoldin_subunit_alpha"/>
</dbReference>
<evidence type="ECO:0000256" key="4">
    <source>
        <dbReference type="SAM" id="Coils"/>
    </source>
</evidence>
<dbReference type="PANTHER" id="PTHR15111:SF0">
    <property type="entry name" value="UNCONVENTIONAL PREFOLDIN RPB5 INTERACTOR 1"/>
    <property type="match status" value="1"/>
</dbReference>
<comment type="similarity">
    <text evidence="3">Belongs to the RNA polymerase II subunit 5-mediating protein family.</text>
</comment>
<keyword evidence="4" id="KW-0175">Coiled coil</keyword>
<proteinExistence type="inferred from homology"/>
<evidence type="ECO:0000256" key="3">
    <source>
        <dbReference type="ARBA" id="ARBA00038295"/>
    </source>
</evidence>
<name>A0A0C9Q2L3_9HYME</name>
<reference evidence="7" key="2">
    <citation type="submission" date="2025-04" db="UniProtKB">
        <authorList>
            <consortium name="RefSeq"/>
        </authorList>
    </citation>
    <scope>IDENTIFICATION</scope>
    <source>
        <strain evidence="7">USDA-PBARC FA_bdor</strain>
        <tissue evidence="7">Whole organism</tissue>
    </source>
</reference>
<dbReference type="Pfam" id="PF02996">
    <property type="entry name" value="Prefoldin"/>
    <property type="match status" value="1"/>
</dbReference>
<dbReference type="GO" id="GO:0000122">
    <property type="term" value="P:negative regulation of transcription by RNA polymerase II"/>
    <property type="evidence" value="ECO:0007669"/>
    <property type="project" value="TreeGrafter"/>
</dbReference>
<accession>A0A0C9Q2L3</accession>
<dbReference type="PANTHER" id="PTHR15111">
    <property type="entry name" value="RNA POLYMERASE II SUBUNIT 5-MEDIATING PROTEIN NNX3"/>
    <property type="match status" value="1"/>
</dbReference>
<gene>
    <name evidence="5" type="primary">URI1</name>
    <name evidence="7" type="synonym">uri</name>
    <name evidence="5" type="ORF">g.34069</name>
</gene>
<dbReference type="GO" id="GO:0003714">
    <property type="term" value="F:transcription corepressor activity"/>
    <property type="evidence" value="ECO:0007669"/>
    <property type="project" value="TreeGrafter"/>
</dbReference>
<dbReference type="GO" id="GO:0003682">
    <property type="term" value="F:chromatin binding"/>
    <property type="evidence" value="ECO:0007669"/>
    <property type="project" value="TreeGrafter"/>
</dbReference>
<dbReference type="OrthoDB" id="21413at2759"/>
<dbReference type="SUPFAM" id="SSF46579">
    <property type="entry name" value="Prefoldin"/>
    <property type="match status" value="1"/>
</dbReference>
<dbReference type="CDD" id="cd23159">
    <property type="entry name" value="Prefoldin_URI1"/>
    <property type="match status" value="1"/>
</dbReference>
<evidence type="ECO:0000256" key="2">
    <source>
        <dbReference type="ARBA" id="ARBA00023242"/>
    </source>
</evidence>
<dbReference type="Proteomes" id="UP000694866">
    <property type="component" value="Unplaced"/>
</dbReference>
<keyword evidence="2" id="KW-0539">Nucleus</keyword>
<accession>A0A9R1U0B5</accession>
<organism evidence="5">
    <name type="scientific">Fopius arisanus</name>
    <dbReference type="NCBI Taxonomy" id="64838"/>
    <lineage>
        <taxon>Eukaryota</taxon>
        <taxon>Metazoa</taxon>
        <taxon>Ecdysozoa</taxon>
        <taxon>Arthropoda</taxon>
        <taxon>Hexapoda</taxon>
        <taxon>Insecta</taxon>
        <taxon>Pterygota</taxon>
        <taxon>Neoptera</taxon>
        <taxon>Endopterygota</taxon>
        <taxon>Hymenoptera</taxon>
        <taxon>Apocrita</taxon>
        <taxon>Ichneumonoidea</taxon>
        <taxon>Braconidae</taxon>
        <taxon>Opiinae</taxon>
        <taxon>Fopius</taxon>
    </lineage>
</organism>
<dbReference type="KEGG" id="fas:105266291"/>
<keyword evidence="6" id="KW-1185">Reference proteome</keyword>
<reference evidence="5" key="1">
    <citation type="submission" date="2015-01" db="EMBL/GenBank/DDBJ databases">
        <title>Transcriptome Assembly of Fopius arisanus.</title>
        <authorList>
            <person name="Geib S."/>
        </authorList>
    </citation>
    <scope>NUCLEOTIDE SEQUENCE</scope>
</reference>
<dbReference type="GeneID" id="105266291"/>
<dbReference type="GO" id="GO:0019212">
    <property type="term" value="F:phosphatase inhibitor activity"/>
    <property type="evidence" value="ECO:0007669"/>
    <property type="project" value="TreeGrafter"/>
</dbReference>
<feature type="coiled-coil region" evidence="4">
    <location>
        <begin position="95"/>
        <end position="122"/>
    </location>
</feature>
<dbReference type="GO" id="GO:0005634">
    <property type="term" value="C:nucleus"/>
    <property type="evidence" value="ECO:0007669"/>
    <property type="project" value="UniProtKB-SubCell"/>
</dbReference>
<dbReference type="Gene3D" id="1.10.287.370">
    <property type="match status" value="1"/>
</dbReference>
<feature type="coiled-coil region" evidence="4">
    <location>
        <begin position="146"/>
        <end position="207"/>
    </location>
</feature>
<evidence type="ECO:0000313" key="5">
    <source>
        <dbReference type="EMBL" id="JAG78000.1"/>
    </source>
</evidence>
<dbReference type="CTD" id="37924"/>
<dbReference type="InterPro" id="IPR052255">
    <property type="entry name" value="RNA_pol_II_subunit5-mediator"/>
</dbReference>
<evidence type="ECO:0000313" key="6">
    <source>
        <dbReference type="Proteomes" id="UP000694866"/>
    </source>
</evidence>
<evidence type="ECO:0000313" key="7">
    <source>
        <dbReference type="RefSeq" id="XP_011302611.1"/>
    </source>
</evidence>
<dbReference type="AlphaFoldDB" id="A0A0C9Q2L3"/>
<dbReference type="RefSeq" id="XP_011302611.1">
    <property type="nucleotide sequence ID" value="XM_011304309.1"/>
</dbReference>
<dbReference type="InterPro" id="IPR009053">
    <property type="entry name" value="Prefoldin"/>
</dbReference>
<sequence>MDYEQLQTYQQQILAQALNEGVRRNNEQVKIWSDYKTRHEKVLEGLGMLPQNLSVNCMVPVGRRALIPGKLVHTNEIMVCLGDGYFAKYSAAQAIALCNRRIQKANEMLGNLEKERNLFEMKQMLTDTFDVFGDNNKKDLQELWDNEKLENWRDEHRRREKEYREKLVQLKNEKKEEIKTEEDLFKRLDALELQEELEDELYKLEEENPEFYTQQFDDDQYYDESEVDSESYSSDYSEEATNEIKERKSTKLNHRLQVLNSVNTCQLDMRNEENDRYLRHSRTINYISTNGNEVSPNECQSFDVEKAEGNKIVDRLEVREKKVAFAEPQVKYFSNEEEMEVSTDKRRVSVIEQRLYEYWKEDDESEDESDEDDTIRIYIKHSDKESDIPTNQGTDIVSPRDIYKLIPGPKSILKKTSNHCSYSKEIPPLAEVTTEESSENEVELISAYNTIVKEIKEHTASVAPAEVAETPLKRVSKFKMERAGLNK</sequence>
<evidence type="ECO:0000256" key="1">
    <source>
        <dbReference type="ARBA" id="ARBA00004123"/>
    </source>
</evidence>
<protein>
    <submittedName>
        <fullName evidence="7">RNA polymerase II subunit 5-mediating protein homolog</fullName>
    </submittedName>
    <submittedName>
        <fullName evidence="5">URI1 protein</fullName>
    </submittedName>
</protein>
<comment type="subcellular location">
    <subcellularLocation>
        <location evidence="1">Nucleus</location>
    </subcellularLocation>
</comment>